<dbReference type="InterPro" id="IPR027417">
    <property type="entry name" value="P-loop_NTPase"/>
</dbReference>
<evidence type="ECO:0000256" key="10">
    <source>
        <dbReference type="PROSITE-ProRule" id="PRU01049"/>
    </source>
</evidence>
<dbReference type="RefSeq" id="WP_249279555.1">
    <property type="nucleotide sequence ID" value="NZ_JACRSS010000001.1"/>
</dbReference>
<dbReference type="Gene3D" id="3.30.300.20">
    <property type="match status" value="1"/>
</dbReference>
<dbReference type="InterPro" id="IPR015946">
    <property type="entry name" value="KH_dom-like_a/b"/>
</dbReference>
<dbReference type="PANTHER" id="PTHR43834">
    <property type="entry name" value="GTPASE DER"/>
    <property type="match status" value="1"/>
</dbReference>
<evidence type="ECO:0000256" key="8">
    <source>
        <dbReference type="ARBA" id="ARBA00053470"/>
    </source>
</evidence>
<name>A0A926DIH1_9FIRM</name>
<evidence type="ECO:0000313" key="13">
    <source>
        <dbReference type="EMBL" id="MBC8537675.1"/>
    </source>
</evidence>
<dbReference type="CDD" id="cd01894">
    <property type="entry name" value="EngA1"/>
    <property type="match status" value="1"/>
</dbReference>
<dbReference type="Gene3D" id="3.40.50.300">
    <property type="entry name" value="P-loop containing nucleotide triphosphate hydrolases"/>
    <property type="match status" value="2"/>
</dbReference>
<evidence type="ECO:0000256" key="11">
    <source>
        <dbReference type="RuleBase" id="RU004481"/>
    </source>
</evidence>
<comment type="subunit">
    <text evidence="9">Associates with the 50S ribosomal subunit.</text>
</comment>
<dbReference type="CDD" id="cd01895">
    <property type="entry name" value="EngA2"/>
    <property type="match status" value="1"/>
</dbReference>
<dbReference type="AlphaFoldDB" id="A0A926DIH1"/>
<evidence type="ECO:0000256" key="5">
    <source>
        <dbReference type="ARBA" id="ARBA00022741"/>
    </source>
</evidence>
<dbReference type="InterPro" id="IPR032859">
    <property type="entry name" value="KH_dom-like"/>
</dbReference>
<dbReference type="Pfam" id="PF14714">
    <property type="entry name" value="KH_dom-like"/>
    <property type="match status" value="1"/>
</dbReference>
<dbReference type="FunFam" id="3.40.50.300:FF:000057">
    <property type="entry name" value="GTPase Der"/>
    <property type="match status" value="1"/>
</dbReference>
<dbReference type="GO" id="GO:0042254">
    <property type="term" value="P:ribosome biogenesis"/>
    <property type="evidence" value="ECO:0007669"/>
    <property type="project" value="UniProtKB-KW"/>
</dbReference>
<evidence type="ECO:0000259" key="12">
    <source>
        <dbReference type="PROSITE" id="PS51712"/>
    </source>
</evidence>
<feature type="binding site" evidence="9">
    <location>
        <begin position="10"/>
        <end position="17"/>
    </location>
    <ligand>
        <name>GTP</name>
        <dbReference type="ChEBI" id="CHEBI:37565"/>
        <label>1</label>
    </ligand>
</feature>
<dbReference type="FunFam" id="3.40.50.300:FF:000040">
    <property type="entry name" value="GTPase Der"/>
    <property type="match status" value="1"/>
</dbReference>
<evidence type="ECO:0000256" key="1">
    <source>
        <dbReference type="ARBA" id="ARBA00008279"/>
    </source>
</evidence>
<dbReference type="NCBIfam" id="TIGR00231">
    <property type="entry name" value="small_GTP"/>
    <property type="match status" value="2"/>
</dbReference>
<dbReference type="GO" id="GO:0043022">
    <property type="term" value="F:ribosome binding"/>
    <property type="evidence" value="ECO:0007669"/>
    <property type="project" value="TreeGrafter"/>
</dbReference>
<comment type="similarity">
    <text evidence="1 9 10 11">Belongs to the TRAFAC class TrmE-Era-EngA-EngB-Septin-like GTPase superfamily. EngA (Der) GTPase family.</text>
</comment>
<reference evidence="13" key="1">
    <citation type="submission" date="2020-08" db="EMBL/GenBank/DDBJ databases">
        <title>Genome public.</title>
        <authorList>
            <person name="Liu C."/>
            <person name="Sun Q."/>
        </authorList>
    </citation>
    <scope>NUCLEOTIDE SEQUENCE</scope>
    <source>
        <strain evidence="13">NSJ-63</strain>
    </source>
</reference>
<feature type="binding site" evidence="9">
    <location>
        <begin position="183"/>
        <end position="190"/>
    </location>
    <ligand>
        <name>GTP</name>
        <dbReference type="ChEBI" id="CHEBI:37565"/>
        <label>2</label>
    </ligand>
</feature>
<protein>
    <recommendedName>
        <fullName evidence="2 9">GTPase Der</fullName>
    </recommendedName>
    <alternativeName>
        <fullName evidence="7 9">GTP-binding protein EngA</fullName>
    </alternativeName>
</protein>
<keyword evidence="6 9" id="KW-0342">GTP-binding</keyword>
<evidence type="ECO:0000256" key="6">
    <source>
        <dbReference type="ARBA" id="ARBA00023134"/>
    </source>
</evidence>
<dbReference type="FunFam" id="3.30.300.20:FF:000004">
    <property type="entry name" value="GTPase Der"/>
    <property type="match status" value="1"/>
</dbReference>
<organism evidence="13 14">
    <name type="scientific">Guopingia tenuis</name>
    <dbReference type="NCBI Taxonomy" id="2763656"/>
    <lineage>
        <taxon>Bacteria</taxon>
        <taxon>Bacillati</taxon>
        <taxon>Bacillota</taxon>
        <taxon>Clostridia</taxon>
        <taxon>Christensenellales</taxon>
        <taxon>Christensenellaceae</taxon>
        <taxon>Guopingia</taxon>
    </lineage>
</organism>
<dbReference type="HAMAP" id="MF_00195">
    <property type="entry name" value="GTPase_Der"/>
    <property type="match status" value="1"/>
</dbReference>
<dbReference type="InterPro" id="IPR006073">
    <property type="entry name" value="GTP-bd"/>
</dbReference>
<feature type="domain" description="EngA-type G" evidence="12">
    <location>
        <begin position="177"/>
        <end position="353"/>
    </location>
</feature>
<dbReference type="PIRSF" id="PIRSF006485">
    <property type="entry name" value="GTP-binding_EngA"/>
    <property type="match status" value="1"/>
</dbReference>
<evidence type="ECO:0000256" key="3">
    <source>
        <dbReference type="ARBA" id="ARBA00022517"/>
    </source>
</evidence>
<evidence type="ECO:0000256" key="9">
    <source>
        <dbReference type="HAMAP-Rule" id="MF_00195"/>
    </source>
</evidence>
<feature type="binding site" evidence="9">
    <location>
        <begin position="296"/>
        <end position="299"/>
    </location>
    <ligand>
        <name>GTP</name>
        <dbReference type="ChEBI" id="CHEBI:37565"/>
        <label>2</label>
    </ligand>
</feature>
<keyword evidence="14" id="KW-1185">Reference proteome</keyword>
<comment type="function">
    <text evidence="8 9 11">GTPase that plays an essential role in the late steps of ribosome biogenesis.</text>
</comment>
<feature type="domain" description="EngA-type G" evidence="12">
    <location>
        <begin position="4"/>
        <end position="168"/>
    </location>
</feature>
<evidence type="ECO:0000256" key="4">
    <source>
        <dbReference type="ARBA" id="ARBA00022737"/>
    </source>
</evidence>
<dbReference type="Proteomes" id="UP000617951">
    <property type="component" value="Unassembled WGS sequence"/>
</dbReference>
<keyword evidence="4 11" id="KW-0677">Repeat</keyword>
<dbReference type="InterPro" id="IPR031166">
    <property type="entry name" value="G_ENGA"/>
</dbReference>
<dbReference type="SUPFAM" id="SSF52540">
    <property type="entry name" value="P-loop containing nucleoside triphosphate hydrolases"/>
    <property type="match status" value="2"/>
</dbReference>
<dbReference type="Pfam" id="PF01926">
    <property type="entry name" value="MMR_HSR1"/>
    <property type="match status" value="2"/>
</dbReference>
<feature type="binding site" evidence="9">
    <location>
        <begin position="120"/>
        <end position="123"/>
    </location>
    <ligand>
        <name>GTP</name>
        <dbReference type="ChEBI" id="CHEBI:37565"/>
        <label>1</label>
    </ligand>
</feature>
<dbReference type="PROSITE" id="PS51712">
    <property type="entry name" value="G_ENGA"/>
    <property type="match status" value="2"/>
</dbReference>
<proteinExistence type="inferred from homology"/>
<keyword evidence="5 9" id="KW-0547">Nucleotide-binding</keyword>
<evidence type="ECO:0000313" key="14">
    <source>
        <dbReference type="Proteomes" id="UP000617951"/>
    </source>
</evidence>
<dbReference type="PRINTS" id="PR00326">
    <property type="entry name" value="GTP1OBG"/>
</dbReference>
<feature type="binding site" evidence="9">
    <location>
        <begin position="57"/>
        <end position="61"/>
    </location>
    <ligand>
        <name>GTP</name>
        <dbReference type="ChEBI" id="CHEBI:37565"/>
        <label>1</label>
    </ligand>
</feature>
<gene>
    <name evidence="9 13" type="primary">der</name>
    <name evidence="13" type="ORF">H8693_01860</name>
</gene>
<comment type="caution">
    <text evidence="13">The sequence shown here is derived from an EMBL/GenBank/DDBJ whole genome shotgun (WGS) entry which is preliminary data.</text>
</comment>
<dbReference type="PANTHER" id="PTHR43834:SF6">
    <property type="entry name" value="GTPASE DER"/>
    <property type="match status" value="1"/>
</dbReference>
<evidence type="ECO:0000256" key="7">
    <source>
        <dbReference type="ARBA" id="ARBA00032345"/>
    </source>
</evidence>
<sequence length="442" mass="49745">MAKPLVAIVGRPNVGKSTFFNRMCGKRTAIVEDTPGVTRDRIFEDAEWLNYQFTLVDTGGIEPASEDIILQQMKRQAELAIEACDVILFFVDAKDGLVAADHEVAEMLRKADKPVIVVVNKTETQRDQEMLYDFYALGIGEVYAISSAQGLGIGDLLDEVVKHFDPVEEEGETERPKYVALVGKPNVGKSSLTNRILGHQRSIVSDIPGTTRDAIDTPFSREGKPYVIIDTAGMRKKSRIEDKTVERYSVIRSLAAVRRADIVVVLIDAQEGISEQDVKIAGYVHEEGKPVVIAINKWDAVEKDTFTIEEYNKKIRSELSFMAYAPRLYISAKTGQRIDKLFLLIDQAYENANQRIGTGILNDCIREAVTAVEPPSDHGRRLKLYYATQVSAAPPTFVLFVNEAGLMHFSYQRYLENFLRKSFDFSGTPIRILIRERKEREQ</sequence>
<accession>A0A926DIH1</accession>
<dbReference type="EMBL" id="JACRSS010000001">
    <property type="protein sequence ID" value="MBC8537675.1"/>
    <property type="molecule type" value="Genomic_DNA"/>
</dbReference>
<dbReference type="InterPro" id="IPR005225">
    <property type="entry name" value="Small_GTP-bd"/>
</dbReference>
<dbReference type="NCBIfam" id="TIGR03594">
    <property type="entry name" value="GTPase_EngA"/>
    <property type="match status" value="1"/>
</dbReference>
<feature type="binding site" evidence="9">
    <location>
        <begin position="230"/>
        <end position="234"/>
    </location>
    <ligand>
        <name>GTP</name>
        <dbReference type="ChEBI" id="CHEBI:37565"/>
        <label>2</label>
    </ligand>
</feature>
<evidence type="ECO:0000256" key="2">
    <source>
        <dbReference type="ARBA" id="ARBA00020953"/>
    </source>
</evidence>
<dbReference type="InterPro" id="IPR016484">
    <property type="entry name" value="GTPase_Der"/>
</dbReference>
<dbReference type="GO" id="GO:0005525">
    <property type="term" value="F:GTP binding"/>
    <property type="evidence" value="ECO:0007669"/>
    <property type="project" value="UniProtKB-UniRule"/>
</dbReference>
<keyword evidence="3 9" id="KW-0690">Ribosome biogenesis</keyword>